<evidence type="ECO:0000313" key="3">
    <source>
        <dbReference type="Proteomes" id="UP000639274"/>
    </source>
</evidence>
<dbReference type="PROSITE" id="PS51257">
    <property type="entry name" value="PROKAR_LIPOPROTEIN"/>
    <property type="match status" value="1"/>
</dbReference>
<evidence type="ECO:0000256" key="1">
    <source>
        <dbReference type="SAM" id="SignalP"/>
    </source>
</evidence>
<evidence type="ECO:0008006" key="4">
    <source>
        <dbReference type="Google" id="ProtNLM"/>
    </source>
</evidence>
<evidence type="ECO:0000313" key="2">
    <source>
        <dbReference type="EMBL" id="QSX77037.1"/>
    </source>
</evidence>
<reference evidence="2 3" key="1">
    <citation type="submission" date="2021-03" db="EMBL/GenBank/DDBJ databases">
        <title>Lysobacter sp. nov. isolated from soil of gangwondo yeongwol, south Korea.</title>
        <authorList>
            <person name="Kim K.R."/>
            <person name="Kim K.H."/>
            <person name="Jeon C.O."/>
        </authorList>
    </citation>
    <scope>NUCLEOTIDE SEQUENCE [LARGE SCALE GENOMIC DNA]</scope>
    <source>
        <strain evidence="2 3">R19</strain>
    </source>
</reference>
<sequence>MNTLIRISAIALAVSLLGACATTNPDAMTSPPPSQAKKQQYRYVTDSDYIRYYEKTAMRRNFVHVNWVNVPKKRVAVEDDTE</sequence>
<dbReference type="EMBL" id="CP071518">
    <property type="protein sequence ID" value="QSX77037.1"/>
    <property type="molecule type" value="Genomic_DNA"/>
</dbReference>
<feature type="chain" id="PRO_5037261533" description="Lipoprotein" evidence="1">
    <location>
        <begin position="22"/>
        <end position="82"/>
    </location>
</feature>
<protein>
    <recommendedName>
        <fullName evidence="4">Lipoprotein</fullName>
    </recommendedName>
</protein>
<dbReference type="RefSeq" id="WP_200611314.1">
    <property type="nucleotide sequence ID" value="NZ_CP071518.1"/>
</dbReference>
<dbReference type="Proteomes" id="UP000639274">
    <property type="component" value="Chromosome"/>
</dbReference>
<accession>A0A974XW82</accession>
<keyword evidence="3" id="KW-1185">Reference proteome</keyword>
<feature type="signal peptide" evidence="1">
    <location>
        <begin position="1"/>
        <end position="21"/>
    </location>
</feature>
<gene>
    <name evidence="2" type="ORF">I8J32_009470</name>
</gene>
<organism evidence="2 3">
    <name type="scientific">Agrilutibacter solisilvae</name>
    <dbReference type="NCBI Taxonomy" id="2763317"/>
    <lineage>
        <taxon>Bacteria</taxon>
        <taxon>Pseudomonadati</taxon>
        <taxon>Pseudomonadota</taxon>
        <taxon>Gammaproteobacteria</taxon>
        <taxon>Lysobacterales</taxon>
        <taxon>Lysobacteraceae</taxon>
        <taxon>Agrilutibacter</taxon>
    </lineage>
</organism>
<proteinExistence type="predicted"/>
<dbReference type="AlphaFoldDB" id="A0A974XW82"/>
<dbReference type="KEGG" id="lsf:I8J32_009470"/>
<name>A0A974XW82_9GAMM</name>
<keyword evidence="1" id="KW-0732">Signal</keyword>